<evidence type="ECO:0000313" key="2">
    <source>
        <dbReference type="Proteomes" id="UP001183006"/>
    </source>
</evidence>
<dbReference type="Pfam" id="PF03269">
    <property type="entry name" value="DUF268"/>
    <property type="match status" value="1"/>
</dbReference>
<dbReference type="KEGG" id="mmav:RE476_12760"/>
<dbReference type="GeneID" id="84231027"/>
<dbReference type="RefSeq" id="WP_309308017.1">
    <property type="nucleotide sequence ID" value="NZ_CP133594.1"/>
</dbReference>
<sequence length="267" mass="31082">MKANWIDSHDFLDRYKEKFSKIYPVVFLYQSTKKIILLEKFKRDFNDFKHISSQTESRFSIKWSERYPCLNDATTGTDFDRHYIFHTAWAARILSRNKPAEHVDISSSLYFVSIVSAFIKIKFYDYRPANLNLSNLESEHADLTSLPFLDESISSLSCMHVIEHVGLGRYGDPIRPDGDLKAIREIKRVLSQGADLIFVIPIGKPKIMFNAHRIYSYKQIINYFKSFELKEFALIPDNPKDGGLVLNATEEMADEQNYGCGCFWFKK</sequence>
<dbReference type="AlphaFoldDB" id="A0AA51UHG8"/>
<dbReference type="InterPro" id="IPR004951">
    <property type="entry name" value="DUF268_CAE_spp"/>
</dbReference>
<reference evidence="1" key="1">
    <citation type="submission" date="2023-08" db="EMBL/GenBank/DDBJ databases">
        <title>Methanolobus mangrovi sp. nov. and Methanolobus sediminis sp. nov, two novel methylotrophic methanogens isolated from mangrove sediments in China.</title>
        <authorList>
            <person name="Zhou J."/>
        </authorList>
    </citation>
    <scope>NUCLEOTIDE SEQUENCE</scope>
    <source>
        <strain evidence="1">FTZ2</strain>
    </source>
</reference>
<proteinExistence type="predicted"/>
<accession>A0AA51UHG8</accession>
<keyword evidence="2" id="KW-1185">Reference proteome</keyword>
<dbReference type="SUPFAM" id="SSF53335">
    <property type="entry name" value="S-adenosyl-L-methionine-dependent methyltransferases"/>
    <property type="match status" value="1"/>
</dbReference>
<dbReference type="InterPro" id="IPR029063">
    <property type="entry name" value="SAM-dependent_MTases_sf"/>
</dbReference>
<dbReference type="Proteomes" id="UP001183006">
    <property type="component" value="Chromosome"/>
</dbReference>
<evidence type="ECO:0000313" key="1">
    <source>
        <dbReference type="EMBL" id="WMW22222.1"/>
    </source>
</evidence>
<protein>
    <submittedName>
        <fullName evidence="1">DUF268 domain-containing protein</fullName>
    </submittedName>
</protein>
<dbReference type="Gene3D" id="3.40.50.150">
    <property type="entry name" value="Vaccinia Virus protein VP39"/>
    <property type="match status" value="1"/>
</dbReference>
<name>A0AA51UHG8_9EURY</name>
<dbReference type="EMBL" id="CP133594">
    <property type="protein sequence ID" value="WMW22222.1"/>
    <property type="molecule type" value="Genomic_DNA"/>
</dbReference>
<gene>
    <name evidence="1" type="ORF">RE476_12760</name>
</gene>
<organism evidence="1 2">
    <name type="scientific">Methanolobus mangrovi</name>
    <dbReference type="NCBI Taxonomy" id="3072977"/>
    <lineage>
        <taxon>Archaea</taxon>
        <taxon>Methanobacteriati</taxon>
        <taxon>Methanobacteriota</taxon>
        <taxon>Stenosarchaea group</taxon>
        <taxon>Methanomicrobia</taxon>
        <taxon>Methanosarcinales</taxon>
        <taxon>Methanosarcinaceae</taxon>
        <taxon>Methanolobus</taxon>
    </lineage>
</organism>